<comment type="similarity">
    <text evidence="1">Belongs to the trimethylamine methyltransferase family.</text>
</comment>
<protein>
    <submittedName>
        <fullName evidence="4">Trimethylamine methyltransferase (MTTB)</fullName>
    </submittedName>
</protein>
<dbReference type="InterPro" id="IPR038601">
    <property type="entry name" value="MttB-like_sf"/>
</dbReference>
<dbReference type="GO" id="GO:0015948">
    <property type="term" value="P:methanogenesis"/>
    <property type="evidence" value="ECO:0007669"/>
    <property type="project" value="InterPro"/>
</dbReference>
<evidence type="ECO:0000313" key="4">
    <source>
        <dbReference type="EMBL" id="SDP68442.1"/>
    </source>
</evidence>
<dbReference type="InterPro" id="IPR010426">
    <property type="entry name" value="MTTB_MeTrfase"/>
</dbReference>
<dbReference type="Gene3D" id="3.20.20.480">
    <property type="entry name" value="Trimethylamine methyltransferase-like"/>
    <property type="match status" value="1"/>
</dbReference>
<keyword evidence="2 4" id="KW-0489">Methyltransferase</keyword>
<evidence type="ECO:0000256" key="2">
    <source>
        <dbReference type="ARBA" id="ARBA00022603"/>
    </source>
</evidence>
<dbReference type="GO" id="GO:0032259">
    <property type="term" value="P:methylation"/>
    <property type="evidence" value="ECO:0007669"/>
    <property type="project" value="UniProtKB-KW"/>
</dbReference>
<dbReference type="Pfam" id="PF06253">
    <property type="entry name" value="MTTB"/>
    <property type="match status" value="1"/>
</dbReference>
<evidence type="ECO:0000313" key="5">
    <source>
        <dbReference type="Proteomes" id="UP000199073"/>
    </source>
</evidence>
<organism evidence="4 5">
    <name type="scientific">Desulforhopalus singaporensis</name>
    <dbReference type="NCBI Taxonomy" id="91360"/>
    <lineage>
        <taxon>Bacteria</taxon>
        <taxon>Pseudomonadati</taxon>
        <taxon>Thermodesulfobacteriota</taxon>
        <taxon>Desulfobulbia</taxon>
        <taxon>Desulfobulbales</taxon>
        <taxon>Desulfocapsaceae</taxon>
        <taxon>Desulforhopalus</taxon>
    </lineage>
</organism>
<dbReference type="Proteomes" id="UP000199073">
    <property type="component" value="Unassembled WGS sequence"/>
</dbReference>
<dbReference type="AlphaFoldDB" id="A0A1H0UQC5"/>
<feature type="non-terminal residue" evidence="4">
    <location>
        <position position="1"/>
    </location>
</feature>
<reference evidence="4 5" key="1">
    <citation type="submission" date="2016-10" db="EMBL/GenBank/DDBJ databases">
        <authorList>
            <person name="de Groot N.N."/>
        </authorList>
    </citation>
    <scope>NUCLEOTIDE SEQUENCE [LARGE SCALE GENOMIC DNA]</scope>
    <source>
        <strain evidence="4 5">DSM 12130</strain>
    </source>
</reference>
<keyword evidence="5" id="KW-1185">Reference proteome</keyword>
<accession>A0A1H0UQC5</accession>
<evidence type="ECO:0000256" key="3">
    <source>
        <dbReference type="ARBA" id="ARBA00022679"/>
    </source>
</evidence>
<dbReference type="EMBL" id="FNJI01000035">
    <property type="protein sequence ID" value="SDP68442.1"/>
    <property type="molecule type" value="Genomic_DNA"/>
</dbReference>
<dbReference type="RefSeq" id="WP_176761308.1">
    <property type="nucleotide sequence ID" value="NZ_FNJI01000035.1"/>
</dbReference>
<dbReference type="GO" id="GO:0008168">
    <property type="term" value="F:methyltransferase activity"/>
    <property type="evidence" value="ECO:0007669"/>
    <property type="project" value="UniProtKB-KW"/>
</dbReference>
<keyword evidence="3 4" id="KW-0808">Transferase</keyword>
<sequence length="209" mass="22932">LTRPGSPFLYGGVATVMDMKSTVCVYAGPEIYLQCAALADIANYFELPFWGTAGMTDTVVLDEQGAAEIGMSCLLAVLTGANLVHDVGLLDQASLVDPATILFCDEVIDHVKHFMRGIHLSPETFAMDVIDSVGAGGNYLTSRHTLAHFRNFWSPTYFTRPSMGNKEGQDLMGALNKKVLEIEQTHEVPPLEPEKVGALMDLEKKWLRR</sequence>
<name>A0A1H0UQC5_9BACT</name>
<gene>
    <name evidence="4" type="ORF">SAMN05660330_03670</name>
</gene>
<evidence type="ECO:0000256" key="1">
    <source>
        <dbReference type="ARBA" id="ARBA00007137"/>
    </source>
</evidence>
<dbReference type="STRING" id="91360.SAMN05660330_03670"/>
<proteinExistence type="inferred from homology"/>